<dbReference type="EMBL" id="PTQR01000004">
    <property type="protein sequence ID" value="TKX27443.1"/>
    <property type="molecule type" value="Genomic_DNA"/>
</dbReference>
<evidence type="ECO:0000313" key="3">
    <source>
        <dbReference type="Proteomes" id="UP000308133"/>
    </source>
</evidence>
<feature type="region of interest" description="Disordered" evidence="1">
    <location>
        <begin position="1"/>
        <end position="49"/>
    </location>
</feature>
<sequence>MTSETRDSSGPQLQIEGTHSPPSHPSSHSLSSTNQQRNDSDTPVDPNIDKHVMKMSNALERQVDSATPYEVTPRRGLLRLGYSSDLAHYFLLIIKPLTDVDTIHEMMARWHWGNWVITRETERKE</sequence>
<evidence type="ECO:0000256" key="1">
    <source>
        <dbReference type="SAM" id="MobiDB-lite"/>
    </source>
</evidence>
<reference evidence="2 3" key="1">
    <citation type="submission" date="2018-02" db="EMBL/GenBank/DDBJ databases">
        <title>Draft genome sequences of Elsinoe sp., causing black scab on jojoba.</title>
        <authorList>
            <person name="Stodart B."/>
            <person name="Jeffress S."/>
            <person name="Ash G."/>
            <person name="Arun Chinnappa K."/>
        </authorList>
    </citation>
    <scope>NUCLEOTIDE SEQUENCE [LARGE SCALE GENOMIC DNA]</scope>
    <source>
        <strain evidence="2 3">Hillstone_2</strain>
    </source>
</reference>
<protein>
    <submittedName>
        <fullName evidence="2">Uncharacterized protein</fullName>
    </submittedName>
</protein>
<dbReference type="AlphaFoldDB" id="A0A4U7B7H2"/>
<comment type="caution">
    <text evidence="2">The sequence shown here is derived from an EMBL/GenBank/DDBJ whole genome shotgun (WGS) entry which is preliminary data.</text>
</comment>
<organism evidence="2 3">
    <name type="scientific">Elsinoe australis</name>
    <dbReference type="NCBI Taxonomy" id="40998"/>
    <lineage>
        <taxon>Eukaryota</taxon>
        <taxon>Fungi</taxon>
        <taxon>Dikarya</taxon>
        <taxon>Ascomycota</taxon>
        <taxon>Pezizomycotina</taxon>
        <taxon>Dothideomycetes</taxon>
        <taxon>Dothideomycetidae</taxon>
        <taxon>Myriangiales</taxon>
        <taxon>Elsinoaceae</taxon>
        <taxon>Elsinoe</taxon>
    </lineage>
</organism>
<proteinExistence type="predicted"/>
<gene>
    <name evidence="2" type="ORF">C1H76_0280</name>
</gene>
<feature type="compositionally biased region" description="Polar residues" evidence="1">
    <location>
        <begin position="8"/>
        <end position="17"/>
    </location>
</feature>
<dbReference type="Proteomes" id="UP000308133">
    <property type="component" value="Unassembled WGS sequence"/>
</dbReference>
<name>A0A4U7B7H2_9PEZI</name>
<evidence type="ECO:0000313" key="2">
    <source>
        <dbReference type="EMBL" id="TKX27443.1"/>
    </source>
</evidence>
<accession>A0A4U7B7H2</accession>
<feature type="compositionally biased region" description="Low complexity" evidence="1">
    <location>
        <begin position="19"/>
        <end position="32"/>
    </location>
</feature>